<dbReference type="EMBL" id="HBUF01342500">
    <property type="protein sequence ID" value="CAG6705522.1"/>
    <property type="molecule type" value="Transcribed_RNA"/>
</dbReference>
<dbReference type="Pfam" id="PF00270">
    <property type="entry name" value="DEAD"/>
    <property type="match status" value="1"/>
</dbReference>
<evidence type="ECO:0000259" key="14">
    <source>
        <dbReference type="PROSITE" id="PS51192"/>
    </source>
</evidence>
<feature type="domain" description="Helicase ATP-binding" evidence="14">
    <location>
        <begin position="152"/>
        <end position="330"/>
    </location>
</feature>
<dbReference type="GO" id="GO:0005524">
    <property type="term" value="F:ATP binding"/>
    <property type="evidence" value="ECO:0007669"/>
    <property type="project" value="UniProtKB-KW"/>
</dbReference>
<sequence>MDAHDIFRKLTVGCTFKRKQPNPPVKKQPDCSFYIDRFGDGLEVKPDPVSEVKTEPKEEDKNQADTKEVVDEQPPFKKKKKELSEEKKKSIEEEQINHLRKVHHISVKGKNIVKPIISFDDLARDYNVSEKLVNNIRKAGYETPTPIQMQAIPAMLQGRQVFACAPTGSGKTAAFLIPIIHCLRGPKKQGFRAVILCPTRELAKQTYTETGRLSEGLGLRVHVINKVQQAVDKFGPKSSQKFDILITTPNKLVYLLKTEPPVLNLSNVEWLIVDESDKLFESGVRGFRDQLAVIYSACSHQGLKRGMFSATHTEEVAKWVRKKVKRRVQITVGLRNTSSSDVEQELLFVGDESGKLIAIRDLIQKGIEPPVLVFVQSKERAQELYNELIYDGINVDVIHSDRTQTQRDNVVRSFRTGRIWVLITTELLGRGIDFRAVRLVINYDFPTSAISYIHRIGRAGRAGRTGRAITLFTRQDAPLLRSIATVMKDSGCEVPDYMLKLKRTHKTVKKKLEKQEIARDQVNTTPLWEKLERDKIKKKIKRNLKKKKTQKSENEGGAMRKKDRKFKDMKDSKESNQKDNRTKKTALPNTEKKTAKKDAKKY</sequence>
<dbReference type="GO" id="GO:0030490">
    <property type="term" value="P:maturation of SSU-rRNA"/>
    <property type="evidence" value="ECO:0007669"/>
    <property type="project" value="InterPro"/>
</dbReference>
<dbReference type="Pfam" id="PF00271">
    <property type="entry name" value="Helicase_C"/>
    <property type="match status" value="1"/>
</dbReference>
<evidence type="ECO:0000256" key="13">
    <source>
        <dbReference type="SAM" id="MobiDB-lite"/>
    </source>
</evidence>
<dbReference type="EMBL" id="HBUF01342501">
    <property type="protein sequence ID" value="CAG6705524.1"/>
    <property type="molecule type" value="Transcribed_RNA"/>
</dbReference>
<evidence type="ECO:0000313" key="17">
    <source>
        <dbReference type="EMBL" id="CAG6705524.1"/>
    </source>
</evidence>
<dbReference type="EMBL" id="HBUF01032665">
    <property type="protein sequence ID" value="CAG6615363.1"/>
    <property type="molecule type" value="Transcribed_RNA"/>
</dbReference>
<dbReference type="CDD" id="cd17957">
    <property type="entry name" value="DEADc_DDX52"/>
    <property type="match status" value="1"/>
</dbReference>
<dbReference type="InterPro" id="IPR044764">
    <property type="entry name" value="DDX52/Rok1_DEADc"/>
</dbReference>
<evidence type="ECO:0000259" key="15">
    <source>
        <dbReference type="PROSITE" id="PS51194"/>
    </source>
</evidence>
<evidence type="ECO:0000256" key="4">
    <source>
        <dbReference type="ARBA" id="ARBA00022801"/>
    </source>
</evidence>
<keyword evidence="8" id="KW-0539">Nucleus</keyword>
<evidence type="ECO:0000259" key="16">
    <source>
        <dbReference type="PROSITE" id="PS51195"/>
    </source>
</evidence>
<comment type="subcellular location">
    <subcellularLocation>
        <location evidence="1">Nucleus</location>
        <location evidence="1">Nucleolus</location>
    </subcellularLocation>
</comment>
<evidence type="ECO:0000256" key="11">
    <source>
        <dbReference type="ARBA" id="ARBA00047984"/>
    </source>
</evidence>
<dbReference type="Gene3D" id="3.40.50.300">
    <property type="entry name" value="P-loop containing nucleotide triphosphate hydrolases"/>
    <property type="match status" value="2"/>
</dbReference>
<dbReference type="InterPro" id="IPR050079">
    <property type="entry name" value="DEAD_box_RNA_helicase"/>
</dbReference>
<dbReference type="EMBL" id="HBUF01206635">
    <property type="protein sequence ID" value="CAG6664051.1"/>
    <property type="molecule type" value="Transcribed_RNA"/>
</dbReference>
<reference evidence="17" key="1">
    <citation type="submission" date="2021-05" db="EMBL/GenBank/DDBJ databases">
        <authorList>
            <person name="Alioto T."/>
            <person name="Alioto T."/>
            <person name="Gomez Garrido J."/>
        </authorList>
    </citation>
    <scope>NUCLEOTIDE SEQUENCE</scope>
</reference>
<dbReference type="FunFam" id="3.40.50.300:FF:000759">
    <property type="entry name" value="probable ATP-dependent RNA helicase DDX52"/>
    <property type="match status" value="1"/>
</dbReference>
<dbReference type="PROSITE" id="PS51195">
    <property type="entry name" value="Q_MOTIF"/>
    <property type="match status" value="1"/>
</dbReference>
<feature type="domain" description="DEAD-box RNA helicase Q" evidence="16">
    <location>
        <begin position="121"/>
        <end position="149"/>
    </location>
</feature>
<feature type="region of interest" description="Disordered" evidence="13">
    <location>
        <begin position="40"/>
        <end position="89"/>
    </location>
</feature>
<dbReference type="GO" id="GO:0005829">
    <property type="term" value="C:cytosol"/>
    <property type="evidence" value="ECO:0007669"/>
    <property type="project" value="TreeGrafter"/>
</dbReference>
<dbReference type="GO" id="GO:0003724">
    <property type="term" value="F:RNA helicase activity"/>
    <property type="evidence" value="ECO:0007669"/>
    <property type="project" value="UniProtKB-EC"/>
</dbReference>
<dbReference type="SMART" id="SM00487">
    <property type="entry name" value="DEXDc"/>
    <property type="match status" value="1"/>
</dbReference>
<feature type="compositionally biased region" description="Basic and acidic residues" evidence="13">
    <location>
        <begin position="550"/>
        <end position="582"/>
    </location>
</feature>
<dbReference type="PANTHER" id="PTHR47959:SF15">
    <property type="entry name" value="RNA HELICASE"/>
    <property type="match status" value="1"/>
</dbReference>
<dbReference type="InterPro" id="IPR014001">
    <property type="entry name" value="Helicase_ATP-bd"/>
</dbReference>
<evidence type="ECO:0000256" key="1">
    <source>
        <dbReference type="ARBA" id="ARBA00004604"/>
    </source>
</evidence>
<dbReference type="PROSITE" id="PS51192">
    <property type="entry name" value="HELICASE_ATP_BIND_1"/>
    <property type="match status" value="1"/>
</dbReference>
<dbReference type="InterPro" id="IPR011545">
    <property type="entry name" value="DEAD/DEAH_box_helicase_dom"/>
</dbReference>
<dbReference type="InterPro" id="IPR014014">
    <property type="entry name" value="RNA_helicase_DEAD_Q_motif"/>
</dbReference>
<keyword evidence="4" id="KW-0378">Hydrolase</keyword>
<evidence type="ECO:0000256" key="5">
    <source>
        <dbReference type="ARBA" id="ARBA00022806"/>
    </source>
</evidence>
<evidence type="ECO:0000256" key="10">
    <source>
        <dbReference type="ARBA" id="ARBA00044533"/>
    </source>
</evidence>
<keyword evidence="3" id="KW-0547">Nucleotide-binding</keyword>
<keyword evidence="6" id="KW-0067">ATP-binding</keyword>
<dbReference type="AlphaFoldDB" id="A0A8D8UI75"/>
<evidence type="ECO:0000256" key="3">
    <source>
        <dbReference type="ARBA" id="ARBA00022741"/>
    </source>
</evidence>
<dbReference type="CDD" id="cd18787">
    <property type="entry name" value="SF2_C_DEAD"/>
    <property type="match status" value="1"/>
</dbReference>
<dbReference type="EMBL" id="HBUF01342502">
    <property type="protein sequence ID" value="CAG6705526.1"/>
    <property type="molecule type" value="Transcribed_RNA"/>
</dbReference>
<dbReference type="InterPro" id="IPR027417">
    <property type="entry name" value="P-loop_NTPase"/>
</dbReference>
<organism evidence="17">
    <name type="scientific">Cacopsylla melanoneura</name>
    <dbReference type="NCBI Taxonomy" id="428564"/>
    <lineage>
        <taxon>Eukaryota</taxon>
        <taxon>Metazoa</taxon>
        <taxon>Ecdysozoa</taxon>
        <taxon>Arthropoda</taxon>
        <taxon>Hexapoda</taxon>
        <taxon>Insecta</taxon>
        <taxon>Pterygota</taxon>
        <taxon>Neoptera</taxon>
        <taxon>Paraneoptera</taxon>
        <taxon>Hemiptera</taxon>
        <taxon>Sternorrhyncha</taxon>
        <taxon>Psylloidea</taxon>
        <taxon>Psyllidae</taxon>
        <taxon>Psyllinae</taxon>
        <taxon>Cacopsylla</taxon>
    </lineage>
</organism>
<dbReference type="GO" id="GO:0005730">
    <property type="term" value="C:nucleolus"/>
    <property type="evidence" value="ECO:0007669"/>
    <property type="project" value="UniProtKB-SubCell"/>
</dbReference>
<feature type="compositionally biased region" description="Basic and acidic residues" evidence="13">
    <location>
        <begin position="590"/>
        <end position="602"/>
    </location>
</feature>
<comment type="catalytic activity">
    <reaction evidence="11">
        <text>ATP + H2O = ADP + phosphate + H(+)</text>
        <dbReference type="Rhea" id="RHEA:13065"/>
        <dbReference type="ChEBI" id="CHEBI:15377"/>
        <dbReference type="ChEBI" id="CHEBI:15378"/>
        <dbReference type="ChEBI" id="CHEBI:30616"/>
        <dbReference type="ChEBI" id="CHEBI:43474"/>
        <dbReference type="ChEBI" id="CHEBI:456216"/>
        <dbReference type="EC" id="3.6.4.13"/>
    </reaction>
</comment>
<feature type="short sequence motif" description="Q motif" evidence="12">
    <location>
        <begin position="121"/>
        <end position="149"/>
    </location>
</feature>
<dbReference type="EC" id="3.6.4.13" evidence="2"/>
<feature type="region of interest" description="Disordered" evidence="13">
    <location>
        <begin position="540"/>
        <end position="602"/>
    </location>
</feature>
<dbReference type="SMART" id="SM00490">
    <property type="entry name" value="HELICc"/>
    <property type="match status" value="1"/>
</dbReference>
<evidence type="ECO:0000256" key="12">
    <source>
        <dbReference type="PROSITE-ProRule" id="PRU00552"/>
    </source>
</evidence>
<evidence type="ECO:0000256" key="6">
    <source>
        <dbReference type="ARBA" id="ARBA00022840"/>
    </source>
</evidence>
<evidence type="ECO:0000256" key="8">
    <source>
        <dbReference type="ARBA" id="ARBA00023242"/>
    </source>
</evidence>
<accession>A0A8D8UI75</accession>
<name>A0A8D8UI75_9HEMI</name>
<proteinExistence type="inferred from homology"/>
<feature type="domain" description="Helicase C-terminal" evidence="15">
    <location>
        <begin position="341"/>
        <end position="502"/>
    </location>
</feature>
<keyword evidence="5 17" id="KW-0347">Helicase</keyword>
<dbReference type="InterPro" id="IPR001650">
    <property type="entry name" value="Helicase_C-like"/>
</dbReference>
<protein>
    <recommendedName>
        <fullName evidence="10">Probable ATP-dependent RNA helicase DDX52</fullName>
        <ecNumber evidence="2">3.6.4.13</ecNumber>
    </recommendedName>
</protein>
<feature type="compositionally biased region" description="Basic and acidic residues" evidence="13">
    <location>
        <begin position="40"/>
        <end position="70"/>
    </location>
</feature>
<evidence type="ECO:0000256" key="9">
    <source>
        <dbReference type="ARBA" id="ARBA00024355"/>
    </source>
</evidence>
<dbReference type="GO" id="GO:0003723">
    <property type="term" value="F:RNA binding"/>
    <property type="evidence" value="ECO:0007669"/>
    <property type="project" value="UniProtKB-KW"/>
</dbReference>
<dbReference type="SUPFAM" id="SSF52540">
    <property type="entry name" value="P-loop containing nucleoside triphosphate hydrolases"/>
    <property type="match status" value="1"/>
</dbReference>
<dbReference type="PANTHER" id="PTHR47959">
    <property type="entry name" value="ATP-DEPENDENT RNA HELICASE RHLE-RELATED"/>
    <property type="match status" value="1"/>
</dbReference>
<keyword evidence="7" id="KW-0694">RNA-binding</keyword>
<dbReference type="GO" id="GO:0016787">
    <property type="term" value="F:hydrolase activity"/>
    <property type="evidence" value="ECO:0007669"/>
    <property type="project" value="UniProtKB-KW"/>
</dbReference>
<dbReference type="PROSITE" id="PS51194">
    <property type="entry name" value="HELICASE_CTER"/>
    <property type="match status" value="1"/>
</dbReference>
<comment type="similarity">
    <text evidence="9">Belongs to the DEAD box helicase family. DDX52/ROK1 subfamily.</text>
</comment>
<evidence type="ECO:0000256" key="7">
    <source>
        <dbReference type="ARBA" id="ARBA00022884"/>
    </source>
</evidence>
<dbReference type="EMBL" id="HBUF01032666">
    <property type="protein sequence ID" value="CAG6615364.1"/>
    <property type="molecule type" value="Transcribed_RNA"/>
</dbReference>
<feature type="compositionally biased region" description="Basic residues" evidence="13">
    <location>
        <begin position="540"/>
        <end position="549"/>
    </location>
</feature>
<dbReference type="EMBL" id="HBUF01206636">
    <property type="protein sequence ID" value="CAG6664052.1"/>
    <property type="molecule type" value="Transcribed_RNA"/>
</dbReference>
<evidence type="ECO:0000256" key="2">
    <source>
        <dbReference type="ARBA" id="ARBA00012552"/>
    </source>
</evidence>